<reference evidence="1 2" key="1">
    <citation type="submission" date="2022-07" db="EMBL/GenBank/DDBJ databases">
        <title>Novel species in genus cellulomonas.</title>
        <authorList>
            <person name="Ye L."/>
        </authorList>
    </citation>
    <scope>NUCLEOTIDE SEQUENCE [LARGE SCALE GENOMIC DNA]</scope>
    <source>
        <strain evidence="2">zg-Y338</strain>
    </source>
</reference>
<dbReference type="EMBL" id="CP101988">
    <property type="protein sequence ID" value="UUI75172.1"/>
    <property type="molecule type" value="Genomic_DNA"/>
</dbReference>
<dbReference type="Proteomes" id="UP001316189">
    <property type="component" value="Chromosome"/>
</dbReference>
<organism evidence="1 2">
    <name type="scientific">Cellulomonas chengniuliangii</name>
    <dbReference type="NCBI Taxonomy" id="2968084"/>
    <lineage>
        <taxon>Bacteria</taxon>
        <taxon>Bacillati</taxon>
        <taxon>Actinomycetota</taxon>
        <taxon>Actinomycetes</taxon>
        <taxon>Micrococcales</taxon>
        <taxon>Cellulomonadaceae</taxon>
        <taxon>Cellulomonas</taxon>
    </lineage>
</organism>
<protein>
    <submittedName>
        <fullName evidence="1">Uncharacterized protein</fullName>
    </submittedName>
</protein>
<evidence type="ECO:0000313" key="2">
    <source>
        <dbReference type="Proteomes" id="UP001316189"/>
    </source>
</evidence>
<keyword evidence="2" id="KW-1185">Reference proteome</keyword>
<accession>A0ABY5L0Y0</accession>
<dbReference type="RefSeq" id="WP_227569934.1">
    <property type="nucleotide sequence ID" value="NZ_CP101988.1"/>
</dbReference>
<evidence type="ECO:0000313" key="1">
    <source>
        <dbReference type="EMBL" id="UUI75172.1"/>
    </source>
</evidence>
<proteinExistence type="predicted"/>
<sequence length="302" mass="31379">MHTPVPGAVLGLPHGVDVAALAEAWFPGAVWERAPVTAAQAQRRARPMAGARFRGVTQDVTAEPGVLRLLPGVVLVGPEPLEAPLGGGAPRSAARMLDGYTVAHDHVQPPAEVAHWVQAAARHAGGVVVAPDRSQIVTYDAALVVDLALWSAVALPLEALVQLVRPRLPGARVTTTGPAGAIGPAGPAGSSAMPYELVARFEYDGDVRVRFGRAHPPRVLATMGWRDHGPFAYAVRWHPPEPAELDALQPTRSHLIARGRIAPVVARVVAALMPAVGGVVVDDGGFLVSPAELGARTRGSAG</sequence>
<name>A0ABY5L0Y0_9CELL</name>
<gene>
    <name evidence="1" type="ORF">NP064_15595</name>
</gene>